<gene>
    <name evidence="2" type="ORF">FHU36_003160</name>
</gene>
<dbReference type="EMBL" id="JACHJB010000001">
    <property type="protein sequence ID" value="MBB6346651.1"/>
    <property type="molecule type" value="Genomic_DNA"/>
</dbReference>
<feature type="compositionally biased region" description="Polar residues" evidence="1">
    <location>
        <begin position="1"/>
        <end position="10"/>
    </location>
</feature>
<evidence type="ECO:0000313" key="3">
    <source>
        <dbReference type="Proteomes" id="UP000583800"/>
    </source>
</evidence>
<dbReference type="AlphaFoldDB" id="A0A7X0C2U0"/>
<sequence>MSSHRFTSTVRPPALAAARPAAPGRGAAKDTDRAGAGRAPTTSLPRPRVAERAALLARSAA</sequence>
<proteinExistence type="predicted"/>
<comment type="caution">
    <text evidence="2">The sequence shown here is derived from an EMBL/GenBank/DDBJ whole genome shotgun (WGS) entry which is preliminary data.</text>
</comment>
<dbReference type="Proteomes" id="UP000583800">
    <property type="component" value="Unassembled WGS sequence"/>
</dbReference>
<organism evidence="2 3">
    <name type="scientific">Nonomuraea muscovyensis</name>
    <dbReference type="NCBI Taxonomy" id="1124761"/>
    <lineage>
        <taxon>Bacteria</taxon>
        <taxon>Bacillati</taxon>
        <taxon>Actinomycetota</taxon>
        <taxon>Actinomycetes</taxon>
        <taxon>Streptosporangiales</taxon>
        <taxon>Streptosporangiaceae</taxon>
        <taxon>Nonomuraea</taxon>
    </lineage>
</organism>
<feature type="region of interest" description="Disordered" evidence="1">
    <location>
        <begin position="1"/>
        <end position="49"/>
    </location>
</feature>
<keyword evidence="3" id="KW-1185">Reference proteome</keyword>
<dbReference type="RefSeq" id="WP_185084387.1">
    <property type="nucleotide sequence ID" value="NZ_JACHJB010000001.1"/>
</dbReference>
<accession>A0A7X0C2U0</accession>
<name>A0A7X0C2U0_9ACTN</name>
<evidence type="ECO:0000313" key="2">
    <source>
        <dbReference type="EMBL" id="MBB6346651.1"/>
    </source>
</evidence>
<reference evidence="2 3" key="1">
    <citation type="submission" date="2020-08" db="EMBL/GenBank/DDBJ databases">
        <title>Sequencing the genomes of 1000 actinobacteria strains.</title>
        <authorList>
            <person name="Klenk H.-P."/>
        </authorList>
    </citation>
    <scope>NUCLEOTIDE SEQUENCE [LARGE SCALE GENOMIC DNA]</scope>
    <source>
        <strain evidence="2 3">DSM 45913</strain>
    </source>
</reference>
<protein>
    <submittedName>
        <fullName evidence="2">Uncharacterized protein</fullName>
    </submittedName>
</protein>
<evidence type="ECO:0000256" key="1">
    <source>
        <dbReference type="SAM" id="MobiDB-lite"/>
    </source>
</evidence>
<feature type="compositionally biased region" description="Low complexity" evidence="1">
    <location>
        <begin position="11"/>
        <end position="26"/>
    </location>
</feature>